<evidence type="ECO:0000256" key="1">
    <source>
        <dbReference type="SAM" id="Phobius"/>
    </source>
</evidence>
<keyword evidence="1" id="KW-0472">Membrane</keyword>
<evidence type="ECO:0000313" key="2">
    <source>
        <dbReference type="EMBL" id="CUP04324.1"/>
    </source>
</evidence>
<protein>
    <submittedName>
        <fullName evidence="2">Uncharacterized protein</fullName>
    </submittedName>
</protein>
<feature type="transmembrane region" description="Helical" evidence="1">
    <location>
        <begin position="12"/>
        <end position="34"/>
    </location>
</feature>
<accession>A0A174JX26</accession>
<keyword evidence="1" id="KW-1133">Transmembrane helix</keyword>
<name>A0A174JX26_9FIRM</name>
<reference evidence="2 3" key="1">
    <citation type="submission" date="2015-09" db="EMBL/GenBank/DDBJ databases">
        <authorList>
            <consortium name="Pathogen Informatics"/>
        </authorList>
    </citation>
    <scope>NUCLEOTIDE SEQUENCE [LARGE SCALE GENOMIC DNA]</scope>
    <source>
        <strain evidence="2 3">2789STDY5834885</strain>
    </source>
</reference>
<sequence>MEVLKFLEQIPLPILVVALVILVAITVVMAYQYAKMRGMDGIRGDVYQLILKAEHVYNESGQGKQKLKWVVSQARGLLPKWLRVFVTEEMMMRVIDEWFKGVKDLLDDGKVNGSQQ</sequence>
<keyword evidence="1" id="KW-0812">Transmembrane</keyword>
<dbReference type="RefSeq" id="WP_055265911.1">
    <property type="nucleotide sequence ID" value="NZ_CZAL01000005.1"/>
</dbReference>
<dbReference type="AlphaFoldDB" id="A0A174JX26"/>
<dbReference type="Proteomes" id="UP000095709">
    <property type="component" value="Unassembled WGS sequence"/>
</dbReference>
<proteinExistence type="predicted"/>
<organism evidence="2 3">
    <name type="scientific">Fusicatenibacter saccharivorans</name>
    <dbReference type="NCBI Taxonomy" id="1150298"/>
    <lineage>
        <taxon>Bacteria</taxon>
        <taxon>Bacillati</taxon>
        <taxon>Bacillota</taxon>
        <taxon>Clostridia</taxon>
        <taxon>Lachnospirales</taxon>
        <taxon>Lachnospiraceae</taxon>
        <taxon>Fusicatenibacter</taxon>
    </lineage>
</organism>
<dbReference type="EMBL" id="CZAL01000005">
    <property type="protein sequence ID" value="CUP04324.1"/>
    <property type="molecule type" value="Genomic_DNA"/>
</dbReference>
<gene>
    <name evidence="2" type="ORF">ERS852498_01098</name>
</gene>
<evidence type="ECO:0000313" key="3">
    <source>
        <dbReference type="Proteomes" id="UP000095709"/>
    </source>
</evidence>